<gene>
    <name evidence="1" type="ORF">AGLY_017976</name>
</gene>
<organism evidence="1 2">
    <name type="scientific">Aphis glycines</name>
    <name type="common">Soybean aphid</name>
    <dbReference type="NCBI Taxonomy" id="307491"/>
    <lineage>
        <taxon>Eukaryota</taxon>
        <taxon>Metazoa</taxon>
        <taxon>Ecdysozoa</taxon>
        <taxon>Arthropoda</taxon>
        <taxon>Hexapoda</taxon>
        <taxon>Insecta</taxon>
        <taxon>Pterygota</taxon>
        <taxon>Neoptera</taxon>
        <taxon>Paraneoptera</taxon>
        <taxon>Hemiptera</taxon>
        <taxon>Sternorrhyncha</taxon>
        <taxon>Aphidomorpha</taxon>
        <taxon>Aphidoidea</taxon>
        <taxon>Aphididae</taxon>
        <taxon>Aphidini</taxon>
        <taxon>Aphis</taxon>
        <taxon>Aphis</taxon>
    </lineage>
</organism>
<evidence type="ECO:0000313" key="1">
    <source>
        <dbReference type="EMBL" id="KAE9521608.1"/>
    </source>
</evidence>
<proteinExistence type="predicted"/>
<accession>A0A6G0STX8</accession>
<keyword evidence="2" id="KW-1185">Reference proteome</keyword>
<comment type="caution">
    <text evidence="1">The sequence shown here is derived from an EMBL/GenBank/DDBJ whole genome shotgun (WGS) entry which is preliminary data.</text>
</comment>
<evidence type="ECO:0000313" key="2">
    <source>
        <dbReference type="Proteomes" id="UP000475862"/>
    </source>
</evidence>
<sequence length="179" mass="20689">MMITQPRLPVRTTDSFLLFGICTSVLGCQVIPSPPVLKHLKLVQNYDYLFALRYFIEITLLQKIDITIHFYCDEYIFISLKSYRNKPILLISVSKFSETSGTQSDIHFNNSNYNRVLTLVEITSQTSYGCADLKCIKNSTIQQFTCDLNQQLLTIYGEVFRSSTRVMGLIKIKLQCFYH</sequence>
<dbReference type="PROSITE" id="PS51257">
    <property type="entry name" value="PROKAR_LIPOPROTEIN"/>
    <property type="match status" value="1"/>
</dbReference>
<reference evidence="1 2" key="1">
    <citation type="submission" date="2019-08" db="EMBL/GenBank/DDBJ databases">
        <title>The genome of the soybean aphid Biotype 1, its phylome, world population structure and adaptation to the North American continent.</title>
        <authorList>
            <person name="Giordano R."/>
            <person name="Donthu R.K."/>
            <person name="Hernandez A.G."/>
            <person name="Wright C.L."/>
            <person name="Zimin A.V."/>
        </authorList>
    </citation>
    <scope>NUCLEOTIDE SEQUENCE [LARGE SCALE GENOMIC DNA]</scope>
    <source>
        <tissue evidence="1">Whole aphids</tissue>
    </source>
</reference>
<dbReference type="EMBL" id="VYZN01002552">
    <property type="protein sequence ID" value="KAE9521608.1"/>
    <property type="molecule type" value="Genomic_DNA"/>
</dbReference>
<dbReference type="AlphaFoldDB" id="A0A6G0STX8"/>
<name>A0A6G0STX8_APHGL</name>
<dbReference type="Proteomes" id="UP000475862">
    <property type="component" value="Unassembled WGS sequence"/>
</dbReference>
<protein>
    <submittedName>
        <fullName evidence="1">Uncharacterized protein</fullName>
    </submittedName>
</protein>